<keyword evidence="16" id="KW-1185">Reference proteome</keyword>
<dbReference type="GO" id="GO:0046654">
    <property type="term" value="P:tetrahydrofolate biosynthetic process"/>
    <property type="evidence" value="ECO:0007669"/>
    <property type="project" value="UniProtKB-UniPathway"/>
</dbReference>
<dbReference type="SUPFAM" id="SSF55083">
    <property type="entry name" value="6-hydroxymethyl-7,8-dihydropterin pyrophosphokinase, HPPK"/>
    <property type="match status" value="1"/>
</dbReference>
<dbReference type="NCBIfam" id="TIGR01498">
    <property type="entry name" value="folK"/>
    <property type="match status" value="1"/>
</dbReference>
<dbReference type="RefSeq" id="WP_035660602.1">
    <property type="nucleotide sequence ID" value="NZ_JNCA01000022.1"/>
</dbReference>
<feature type="domain" description="Deoxynucleoside kinase" evidence="14">
    <location>
        <begin position="181"/>
        <end position="374"/>
    </location>
</feature>
<evidence type="ECO:0000256" key="8">
    <source>
        <dbReference type="ARBA" id="ARBA00022840"/>
    </source>
</evidence>
<dbReference type="PANTHER" id="PTHR43071">
    <property type="entry name" value="2-AMINO-4-HYDROXY-6-HYDROXYMETHYLDIHYDROPTERIDINE PYROPHOSPHOKINASE"/>
    <property type="match status" value="1"/>
</dbReference>
<sequence length="378" mass="43791">MKAQHQVILSIGSNQGNRLEIIKECITLIHQEIGTVIQVSRVYETAAWGFSSDAFYNCALVLHTHFSPEEVLSKALAIEKKLGRIRKEEGGYQSRIIDIDMIAFDEATIETETLTVPHPLMQDRKFVLLPFQDLKINWRHPILNKTISELVENCSDTGECVAVADTENPLPELFSNKGFYIAFEGNIGAGKTTLATKIASDFNTKTLFERFAENSFLAKFYKNQERYAFPLELSFLVDRYQQLSATLAEYDLQNDVLVSDYHVFKSLIFAKATLDNEEYELYKNLYEIVYKEIPKPDLYVYLLQNPEELLKNIQKRGRDYEQEITVEYLEKINKAYLDYLNSQTDLNILILDVANRDFVNNQSDYLFILDEIQRRINH</sequence>
<evidence type="ECO:0000259" key="14">
    <source>
        <dbReference type="Pfam" id="PF01712"/>
    </source>
</evidence>
<keyword evidence="9" id="KW-0289">Folate biosynthesis</keyword>
<evidence type="ECO:0000256" key="3">
    <source>
        <dbReference type="ARBA" id="ARBA00013253"/>
    </source>
</evidence>
<proteinExistence type="inferred from homology"/>
<evidence type="ECO:0000259" key="13">
    <source>
        <dbReference type="Pfam" id="PF01288"/>
    </source>
</evidence>
<dbReference type="EMBL" id="JNCA01000022">
    <property type="protein sequence ID" value="KDN54422.1"/>
    <property type="molecule type" value="Genomic_DNA"/>
</dbReference>
<keyword evidence="5 15" id="KW-0808">Transferase</keyword>
<dbReference type="PATRIC" id="fig|1492738.3.peg.2371"/>
<dbReference type="AlphaFoldDB" id="A0A066WKA2"/>
<evidence type="ECO:0000256" key="9">
    <source>
        <dbReference type="ARBA" id="ARBA00022909"/>
    </source>
</evidence>
<evidence type="ECO:0000256" key="10">
    <source>
        <dbReference type="ARBA" id="ARBA00029409"/>
    </source>
</evidence>
<evidence type="ECO:0000256" key="12">
    <source>
        <dbReference type="ARBA" id="ARBA00033413"/>
    </source>
</evidence>
<dbReference type="Gene3D" id="3.40.50.300">
    <property type="entry name" value="P-loop containing nucleotide triphosphate hydrolases"/>
    <property type="match status" value="1"/>
</dbReference>
<dbReference type="CDD" id="cd01673">
    <property type="entry name" value="dNK"/>
    <property type="match status" value="1"/>
</dbReference>
<dbReference type="OrthoDB" id="9776634at2"/>
<comment type="function">
    <text evidence="10">Catalyzes the transfer of pyrophosphate from adenosine triphosphate (ATP) to 6-hydroxymethyl-7,8-dihydropterin, an enzymatic step in folate biosynthesis pathway.</text>
</comment>
<dbReference type="GO" id="GO:0016301">
    <property type="term" value="F:kinase activity"/>
    <property type="evidence" value="ECO:0007669"/>
    <property type="project" value="UniProtKB-KW"/>
</dbReference>
<comment type="caution">
    <text evidence="15">The sequence shown here is derived from an EMBL/GenBank/DDBJ whole genome shotgun (WGS) entry which is preliminary data.</text>
</comment>
<organism evidence="15 16">
    <name type="scientific">Flavobacterium seoulense</name>
    <dbReference type="NCBI Taxonomy" id="1492738"/>
    <lineage>
        <taxon>Bacteria</taxon>
        <taxon>Pseudomonadati</taxon>
        <taxon>Bacteroidota</taxon>
        <taxon>Flavobacteriia</taxon>
        <taxon>Flavobacteriales</taxon>
        <taxon>Flavobacteriaceae</taxon>
        <taxon>Flavobacterium</taxon>
    </lineage>
</organism>
<reference evidence="15 16" key="1">
    <citation type="submission" date="2014-05" db="EMBL/GenBank/DDBJ databases">
        <title>Genome Sequence of Flavobacterium sp. EM1321.</title>
        <authorList>
            <person name="Shin S.-K."/>
            <person name="Yi H."/>
        </authorList>
    </citation>
    <scope>NUCLEOTIDE SEQUENCE [LARGE SCALE GENOMIC DNA]</scope>
    <source>
        <strain evidence="15 16">EM1321</strain>
    </source>
</reference>
<evidence type="ECO:0000256" key="7">
    <source>
        <dbReference type="ARBA" id="ARBA00022777"/>
    </source>
</evidence>
<evidence type="ECO:0000256" key="4">
    <source>
        <dbReference type="ARBA" id="ARBA00016218"/>
    </source>
</evidence>
<keyword evidence="8" id="KW-0067">ATP-binding</keyword>
<keyword evidence="6" id="KW-0547">Nucleotide-binding</keyword>
<dbReference type="eggNOG" id="COG1428">
    <property type="taxonomic scope" value="Bacteria"/>
</dbReference>
<dbReference type="GO" id="GO:0005524">
    <property type="term" value="F:ATP binding"/>
    <property type="evidence" value="ECO:0007669"/>
    <property type="project" value="UniProtKB-KW"/>
</dbReference>
<dbReference type="GO" id="GO:0003848">
    <property type="term" value="F:2-amino-4-hydroxy-6-hydroxymethyldihydropteridine diphosphokinase activity"/>
    <property type="evidence" value="ECO:0007669"/>
    <property type="project" value="UniProtKB-EC"/>
</dbReference>
<evidence type="ECO:0000256" key="5">
    <source>
        <dbReference type="ARBA" id="ARBA00022679"/>
    </source>
</evidence>
<name>A0A066WKA2_9FLAO</name>
<dbReference type="InterPro" id="IPR027417">
    <property type="entry name" value="P-loop_NTPase"/>
</dbReference>
<dbReference type="eggNOG" id="COG0801">
    <property type="taxonomic scope" value="Bacteria"/>
</dbReference>
<dbReference type="InterPro" id="IPR000550">
    <property type="entry name" value="Hppk"/>
</dbReference>
<dbReference type="Gene3D" id="3.30.70.560">
    <property type="entry name" value="7,8-Dihydro-6-hydroxymethylpterin-pyrophosphokinase HPPK"/>
    <property type="match status" value="1"/>
</dbReference>
<dbReference type="Pfam" id="PF01288">
    <property type="entry name" value="HPPK"/>
    <property type="match status" value="1"/>
</dbReference>
<dbReference type="GO" id="GO:0046656">
    <property type="term" value="P:folic acid biosynthetic process"/>
    <property type="evidence" value="ECO:0007669"/>
    <property type="project" value="UniProtKB-KW"/>
</dbReference>
<evidence type="ECO:0000256" key="1">
    <source>
        <dbReference type="ARBA" id="ARBA00005051"/>
    </source>
</evidence>
<feature type="domain" description="7,8-dihydro-6-hydroxymethylpterin-pyrophosphokinase" evidence="13">
    <location>
        <begin position="8"/>
        <end position="134"/>
    </location>
</feature>
<gene>
    <name evidence="15" type="ORF">FEM21_23840</name>
</gene>
<evidence type="ECO:0000313" key="15">
    <source>
        <dbReference type="EMBL" id="KDN54422.1"/>
    </source>
</evidence>
<protein>
    <recommendedName>
        <fullName evidence="4">2-amino-4-hydroxy-6-hydroxymethyldihydropteridine pyrophosphokinase</fullName>
        <ecNumber evidence="3">2.7.6.3</ecNumber>
    </recommendedName>
    <alternativeName>
        <fullName evidence="11">6-hydroxymethyl-7,8-dihydropterin pyrophosphokinase</fullName>
    </alternativeName>
    <alternativeName>
        <fullName evidence="12">7,8-dihydro-6-hydroxymethylpterin-pyrophosphokinase</fullName>
    </alternativeName>
</protein>
<comment type="pathway">
    <text evidence="1">Cofactor biosynthesis; tetrahydrofolate biosynthesis; 2-amino-4-hydroxy-6-hydroxymethyl-7,8-dihydropteridine diphosphate from 7,8-dihydroneopterin triphosphate: step 4/4.</text>
</comment>
<dbReference type="STRING" id="1492738.FEM21_23840"/>
<dbReference type="PANTHER" id="PTHR43071:SF1">
    <property type="entry name" value="2-AMINO-4-HYDROXY-6-HYDROXYMETHYLDIHYDROPTERIDINE PYROPHOSPHOKINASE"/>
    <property type="match status" value="1"/>
</dbReference>
<evidence type="ECO:0000256" key="11">
    <source>
        <dbReference type="ARBA" id="ARBA00029766"/>
    </source>
</evidence>
<dbReference type="Pfam" id="PF01712">
    <property type="entry name" value="dNK"/>
    <property type="match status" value="1"/>
</dbReference>
<dbReference type="CDD" id="cd00483">
    <property type="entry name" value="HPPK"/>
    <property type="match status" value="1"/>
</dbReference>
<dbReference type="Proteomes" id="UP000027064">
    <property type="component" value="Unassembled WGS sequence"/>
</dbReference>
<dbReference type="UniPathway" id="UPA00077">
    <property type="reaction ID" value="UER00155"/>
</dbReference>
<dbReference type="EC" id="2.7.6.3" evidence="3"/>
<comment type="similarity">
    <text evidence="2">Belongs to the HPPK family.</text>
</comment>
<dbReference type="InterPro" id="IPR035907">
    <property type="entry name" value="Hppk_sf"/>
</dbReference>
<keyword evidence="7 15" id="KW-0418">Kinase</keyword>
<evidence type="ECO:0000313" key="16">
    <source>
        <dbReference type="Proteomes" id="UP000027064"/>
    </source>
</evidence>
<dbReference type="SUPFAM" id="SSF52540">
    <property type="entry name" value="P-loop containing nucleoside triphosphate hydrolases"/>
    <property type="match status" value="1"/>
</dbReference>
<evidence type="ECO:0000256" key="2">
    <source>
        <dbReference type="ARBA" id="ARBA00005810"/>
    </source>
</evidence>
<dbReference type="InterPro" id="IPR031314">
    <property type="entry name" value="DNK_dom"/>
</dbReference>
<evidence type="ECO:0000256" key="6">
    <source>
        <dbReference type="ARBA" id="ARBA00022741"/>
    </source>
</evidence>
<accession>A0A066WKA2</accession>